<feature type="domain" description="Tyr recombinase" evidence="6">
    <location>
        <begin position="132"/>
        <end position="312"/>
    </location>
</feature>
<evidence type="ECO:0000313" key="8">
    <source>
        <dbReference type="EMBL" id="RDU70813.1"/>
    </source>
</evidence>
<dbReference type="PROSITE" id="PS51900">
    <property type="entry name" value="CB"/>
    <property type="match status" value="1"/>
</dbReference>
<keyword evidence="4" id="KW-0233">DNA recombination</keyword>
<feature type="domain" description="Core-binding (CB)" evidence="7">
    <location>
        <begin position="15"/>
        <end position="108"/>
    </location>
</feature>
<dbReference type="GO" id="GO:0003677">
    <property type="term" value="F:DNA binding"/>
    <property type="evidence" value="ECO:0007669"/>
    <property type="project" value="UniProtKB-UniRule"/>
</dbReference>
<dbReference type="SUPFAM" id="SSF56349">
    <property type="entry name" value="DNA breaking-rejoining enzymes"/>
    <property type="match status" value="1"/>
</dbReference>
<comment type="caution">
    <text evidence="8">The sequence shown here is derived from an EMBL/GenBank/DDBJ whole genome shotgun (WGS) entry which is preliminary data.</text>
</comment>
<dbReference type="PROSITE" id="PS51898">
    <property type="entry name" value="TYR_RECOMBINASE"/>
    <property type="match status" value="1"/>
</dbReference>
<evidence type="ECO:0000256" key="1">
    <source>
        <dbReference type="ARBA" id="ARBA00008857"/>
    </source>
</evidence>
<gene>
    <name evidence="8" type="ORF">CQA58_04640</name>
</gene>
<dbReference type="GO" id="GO:0006310">
    <property type="term" value="P:DNA recombination"/>
    <property type="evidence" value="ECO:0007669"/>
    <property type="project" value="UniProtKB-KW"/>
</dbReference>
<dbReference type="Gene3D" id="1.10.150.130">
    <property type="match status" value="1"/>
</dbReference>
<dbReference type="GO" id="GO:0015074">
    <property type="term" value="P:DNA integration"/>
    <property type="evidence" value="ECO:0007669"/>
    <property type="project" value="UniProtKB-KW"/>
</dbReference>
<evidence type="ECO:0000313" key="9">
    <source>
        <dbReference type="Proteomes" id="UP000257045"/>
    </source>
</evidence>
<keyword evidence="9" id="KW-1185">Reference proteome</keyword>
<organism evidence="8 9">
    <name type="scientific">Helicobacter brantae</name>
    <dbReference type="NCBI Taxonomy" id="375927"/>
    <lineage>
        <taxon>Bacteria</taxon>
        <taxon>Pseudomonadati</taxon>
        <taxon>Campylobacterota</taxon>
        <taxon>Epsilonproteobacteria</taxon>
        <taxon>Campylobacterales</taxon>
        <taxon>Helicobacteraceae</taxon>
        <taxon>Helicobacter</taxon>
    </lineage>
</organism>
<evidence type="ECO:0008006" key="10">
    <source>
        <dbReference type="Google" id="ProtNLM"/>
    </source>
</evidence>
<evidence type="ECO:0000256" key="4">
    <source>
        <dbReference type="ARBA" id="ARBA00023172"/>
    </source>
</evidence>
<dbReference type="EMBL" id="NXLV01000006">
    <property type="protein sequence ID" value="RDU70813.1"/>
    <property type="molecule type" value="Genomic_DNA"/>
</dbReference>
<evidence type="ECO:0000256" key="2">
    <source>
        <dbReference type="ARBA" id="ARBA00022908"/>
    </source>
</evidence>
<dbReference type="Proteomes" id="UP000257045">
    <property type="component" value="Unassembled WGS sequence"/>
</dbReference>
<name>A0A3D8J0C9_9HELI</name>
<dbReference type="InterPro" id="IPR011010">
    <property type="entry name" value="DNA_brk_join_enz"/>
</dbReference>
<protein>
    <recommendedName>
        <fullName evidence="10">Integrase</fullName>
    </recommendedName>
</protein>
<dbReference type="PANTHER" id="PTHR30349">
    <property type="entry name" value="PHAGE INTEGRASE-RELATED"/>
    <property type="match status" value="1"/>
</dbReference>
<comment type="similarity">
    <text evidence="1">Belongs to the 'phage' integrase family.</text>
</comment>
<dbReference type="InterPro" id="IPR013762">
    <property type="entry name" value="Integrase-like_cat_sf"/>
</dbReference>
<dbReference type="InterPro" id="IPR002104">
    <property type="entry name" value="Integrase_catalytic"/>
</dbReference>
<dbReference type="RefSeq" id="WP_115569558.1">
    <property type="nucleotide sequence ID" value="NZ_NXLV01000006.1"/>
</dbReference>
<dbReference type="CDD" id="cd00397">
    <property type="entry name" value="DNA_BRE_C"/>
    <property type="match status" value="1"/>
</dbReference>
<accession>A0A3D8J0C9</accession>
<dbReference type="AlphaFoldDB" id="A0A3D8J0C9"/>
<dbReference type="InterPro" id="IPR044068">
    <property type="entry name" value="CB"/>
</dbReference>
<dbReference type="OrthoDB" id="5361318at2"/>
<dbReference type="Gene3D" id="1.10.443.10">
    <property type="entry name" value="Intergrase catalytic core"/>
    <property type="match status" value="1"/>
</dbReference>
<evidence type="ECO:0000256" key="3">
    <source>
        <dbReference type="ARBA" id="ARBA00023125"/>
    </source>
</evidence>
<reference evidence="8 9" key="1">
    <citation type="submission" date="2018-04" db="EMBL/GenBank/DDBJ databases">
        <title>Novel Campyloabacter and Helicobacter Species and Strains.</title>
        <authorList>
            <person name="Mannion A.J."/>
            <person name="Shen Z."/>
            <person name="Fox J.G."/>
        </authorList>
    </citation>
    <scope>NUCLEOTIDE SEQUENCE [LARGE SCALE GENOMIC DNA]</scope>
    <source>
        <strain evidence="8 9">MIT 04-9366</strain>
    </source>
</reference>
<sequence length="312" mass="36097">MTKSKEQPSKLSFIQELEEWKSLFLQHQSNEQKSRNTLALDEREIDAFIEFCRGEEEVERLEDISKLLMSAYFNHRREQYYKIHKRDISAQSLNIAISRLKVFFGFISDNHDEFLDLSSSMKKIRKIHTYAELPRFSIEENNKIALSLQALGASIKQVRRRKILFAIALLFYGGLRSMEVLNLKGSDITLQSNTEGKLFYVLSIVGKGGKRREVPILKSKIESFEDVFLEVDGELFEFGYRAFHRSTQRFLKNAGVKNLSGNHAFRHNFASNLIRKNVNMQVISQTLGHSDISITARFYSRVALDNQMKALG</sequence>
<evidence type="ECO:0000259" key="7">
    <source>
        <dbReference type="PROSITE" id="PS51900"/>
    </source>
</evidence>
<dbReference type="PANTHER" id="PTHR30349:SF41">
    <property type="entry name" value="INTEGRASE_RECOMBINASE PROTEIN MJ0367-RELATED"/>
    <property type="match status" value="1"/>
</dbReference>
<evidence type="ECO:0000259" key="6">
    <source>
        <dbReference type="PROSITE" id="PS51898"/>
    </source>
</evidence>
<dbReference type="InterPro" id="IPR010998">
    <property type="entry name" value="Integrase_recombinase_N"/>
</dbReference>
<evidence type="ECO:0000256" key="5">
    <source>
        <dbReference type="PROSITE-ProRule" id="PRU01248"/>
    </source>
</evidence>
<keyword evidence="2" id="KW-0229">DNA integration</keyword>
<dbReference type="Pfam" id="PF00589">
    <property type="entry name" value="Phage_integrase"/>
    <property type="match status" value="1"/>
</dbReference>
<dbReference type="InterPro" id="IPR050090">
    <property type="entry name" value="Tyrosine_recombinase_XerCD"/>
</dbReference>
<proteinExistence type="inferred from homology"/>
<keyword evidence="3 5" id="KW-0238">DNA-binding</keyword>